<comment type="function">
    <text evidence="5">Acylhydrolase that catalyzes the hydrolysis of phospholipids at the sn-1 position.</text>
</comment>
<comment type="similarity">
    <text evidence="1 5">Belongs to the AB hydrolase superfamily. Lipase family.</text>
</comment>
<keyword evidence="4 5" id="KW-0443">Lipid metabolism</keyword>
<dbReference type="Pfam" id="PF01764">
    <property type="entry name" value="Lipase_3"/>
    <property type="match status" value="1"/>
</dbReference>
<dbReference type="GO" id="GO:0008970">
    <property type="term" value="F:phospholipase A1 activity"/>
    <property type="evidence" value="ECO:0007669"/>
    <property type="project" value="UniProtKB-UniRule"/>
</dbReference>
<dbReference type="GO" id="GO:0016042">
    <property type="term" value="P:lipid catabolic process"/>
    <property type="evidence" value="ECO:0007669"/>
    <property type="project" value="UniProtKB-UniRule"/>
</dbReference>
<evidence type="ECO:0000256" key="4">
    <source>
        <dbReference type="ARBA" id="ARBA00023098"/>
    </source>
</evidence>
<dbReference type="InterPro" id="IPR029058">
    <property type="entry name" value="AB_hydrolase_fold"/>
</dbReference>
<proteinExistence type="inferred from homology"/>
<dbReference type="Gene3D" id="3.40.50.1820">
    <property type="entry name" value="alpha/beta hydrolase"/>
    <property type="match status" value="1"/>
</dbReference>
<accession>A0A9P0ZST1</accession>
<dbReference type="CDD" id="cd00519">
    <property type="entry name" value="Lipase_3"/>
    <property type="match status" value="1"/>
</dbReference>
<dbReference type="PANTHER" id="PTHR31828">
    <property type="entry name" value="PHOSPHOLIPASE A1-IIGAMMA"/>
    <property type="match status" value="1"/>
</dbReference>
<keyword evidence="2 5" id="KW-0378">Hydrolase</keyword>
<dbReference type="Proteomes" id="UP001152484">
    <property type="component" value="Unassembled WGS sequence"/>
</dbReference>
<sequence length="446" mass="50171">MGGLQFMSAIKKMINNNYKFFSKRKEKEEDETKKVQNNKIEQSSIAGKWTLLSGKNKWEGLLDPLDDDLRRYIIHYGEMAQATYDNFNRQKASKFTGSWRYSKQSMFEMVGLEKGNPFKYSVTKYVHATSSIPVPDAFIVKSEWNRESNWIGYVAVATDEGAAALGRRDIVVAWRGTVRSLEWVNDFEFAFVEAPKIFGDSAAAADHPKVHLGWYSIYASDDPKSPLTNISARDQVLAEISRLVNQYKNEQISITIVGHSMGAAVGTLNAVDIVINVLNKGVARNSAYPVTAFLFASPRVGDINFKNAISKLQDNLHILRVRNGLDIVPNYPLIGFGDVGEVLPIDTTKSEYLKVPGDFTTWHSLEAYLHGVAGYQGAKGQFKIEKGIRDIALVNKHLDALKDEYSVPSSWWVDKNNGMVQQDDRTWILMDHEDADFSPNSNSSYK</sequence>
<dbReference type="OrthoDB" id="438440at2759"/>
<keyword evidence="3 5" id="KW-0442">Lipid degradation</keyword>
<protein>
    <recommendedName>
        <fullName evidence="5">Phospholipase A1</fullName>
        <ecNumber evidence="5">3.1.1.-</ecNumber>
    </recommendedName>
</protein>
<keyword evidence="8" id="KW-1185">Reference proteome</keyword>
<dbReference type="PANTHER" id="PTHR31828:SF1">
    <property type="entry name" value="PHOSPHOLIPASE A1-IIGAMMA"/>
    <property type="match status" value="1"/>
</dbReference>
<dbReference type="SUPFAM" id="SSF53474">
    <property type="entry name" value="alpha/beta-Hydrolases"/>
    <property type="match status" value="1"/>
</dbReference>
<evidence type="ECO:0000256" key="3">
    <source>
        <dbReference type="ARBA" id="ARBA00022963"/>
    </source>
</evidence>
<feature type="domain" description="Fungal lipase-type" evidence="6">
    <location>
        <begin position="171"/>
        <end position="334"/>
    </location>
</feature>
<dbReference type="AlphaFoldDB" id="A0A9P0ZST1"/>
<dbReference type="EMBL" id="CAMAPE010000061">
    <property type="protein sequence ID" value="CAH9113688.1"/>
    <property type="molecule type" value="Genomic_DNA"/>
</dbReference>
<evidence type="ECO:0000259" key="6">
    <source>
        <dbReference type="Pfam" id="PF01764"/>
    </source>
</evidence>
<evidence type="ECO:0000313" key="7">
    <source>
        <dbReference type="EMBL" id="CAH9113688.1"/>
    </source>
</evidence>
<evidence type="ECO:0000256" key="2">
    <source>
        <dbReference type="ARBA" id="ARBA00022801"/>
    </source>
</evidence>
<evidence type="ECO:0000313" key="8">
    <source>
        <dbReference type="Proteomes" id="UP001152484"/>
    </source>
</evidence>
<dbReference type="FunFam" id="3.40.50.1820:FF:000065">
    <property type="entry name" value="Phospholipase A1-II 3"/>
    <property type="match status" value="1"/>
</dbReference>
<evidence type="ECO:0000256" key="1">
    <source>
        <dbReference type="ARBA" id="ARBA00010701"/>
    </source>
</evidence>
<organism evidence="7 8">
    <name type="scientific">Cuscuta europaea</name>
    <name type="common">European dodder</name>
    <dbReference type="NCBI Taxonomy" id="41803"/>
    <lineage>
        <taxon>Eukaryota</taxon>
        <taxon>Viridiplantae</taxon>
        <taxon>Streptophyta</taxon>
        <taxon>Embryophyta</taxon>
        <taxon>Tracheophyta</taxon>
        <taxon>Spermatophyta</taxon>
        <taxon>Magnoliopsida</taxon>
        <taxon>eudicotyledons</taxon>
        <taxon>Gunneridae</taxon>
        <taxon>Pentapetalae</taxon>
        <taxon>asterids</taxon>
        <taxon>lamiids</taxon>
        <taxon>Solanales</taxon>
        <taxon>Convolvulaceae</taxon>
        <taxon>Cuscuteae</taxon>
        <taxon>Cuscuta</taxon>
        <taxon>Cuscuta subgen. Cuscuta</taxon>
    </lineage>
</organism>
<name>A0A9P0ZST1_CUSEU</name>
<dbReference type="GO" id="GO:0005737">
    <property type="term" value="C:cytoplasm"/>
    <property type="evidence" value="ECO:0007669"/>
    <property type="project" value="UniProtKB-ARBA"/>
</dbReference>
<dbReference type="InterPro" id="IPR033556">
    <property type="entry name" value="PLA"/>
</dbReference>
<evidence type="ECO:0000256" key="5">
    <source>
        <dbReference type="RuleBase" id="RU367093"/>
    </source>
</evidence>
<dbReference type="InterPro" id="IPR002921">
    <property type="entry name" value="Fungal_lipase-type"/>
</dbReference>
<reference evidence="7" key="1">
    <citation type="submission" date="2022-07" db="EMBL/GenBank/DDBJ databases">
        <authorList>
            <person name="Macas J."/>
            <person name="Novak P."/>
            <person name="Neumann P."/>
        </authorList>
    </citation>
    <scope>NUCLEOTIDE SEQUENCE</scope>
</reference>
<comment type="caution">
    <text evidence="7">The sequence shown here is derived from an EMBL/GenBank/DDBJ whole genome shotgun (WGS) entry which is preliminary data.</text>
</comment>
<dbReference type="EC" id="3.1.1.-" evidence="5"/>
<gene>
    <name evidence="7" type="ORF">CEURO_LOCUS20112</name>
</gene>